<keyword evidence="2" id="KW-0285">Flavoprotein</keyword>
<dbReference type="InterPro" id="IPR050641">
    <property type="entry name" value="RIFMO-like"/>
</dbReference>
<evidence type="ECO:0000256" key="3">
    <source>
        <dbReference type="ARBA" id="ARBA00022827"/>
    </source>
</evidence>
<dbReference type="PANTHER" id="PTHR43004">
    <property type="entry name" value="TRK SYSTEM POTASSIUM UPTAKE PROTEIN"/>
    <property type="match status" value="1"/>
</dbReference>
<evidence type="ECO:0000313" key="5">
    <source>
        <dbReference type="EMBL" id="KAK9838251.1"/>
    </source>
</evidence>
<dbReference type="InterPro" id="IPR002938">
    <property type="entry name" value="FAD-bd"/>
</dbReference>
<sequence length="514" mass="56670">MLLKASHSKGCRVCEHSKMPGVNADNKGVDVLIVGAGPTGLSLAGELLRFGLSVRLIDQAATQPLDHSRALGIHARTLEIFEQFGFADEALQAAADVSAINMCSSRGSRGKVPLTVLKQLDTPFPKFVGLPQHQTEAFLAQRVESLGGKIERGVALTSYTQDNSGVTARVRAPGVAEGKEEAVRARWIVGCDGMRSPVRQGAGIKYVGATYRELCMVGDVTIDWELPSGGLYVMPSKNGVAAAFPEPGEHNYRLVMVVPNEDIATERWIDQDTYEAYLKRMLPYPFMLKEARFLSRYRLHHKCASAFRSGRVFLAGDAAHVHSPVGGQGMNTGIQDAFNLGWKLAMVTRREAPDWVLDTYEEERRRVALKLVNVTDSYFGTMTSRGWLFSMFREVWPEIMTFLMRLPPFQRRFMGFLSQLRVRYLHSALTTECAPGSPTAGYRAPDVTLHCSYPNYMDPKAAVAPCADVDGAVHSRYGVGEPCAFLIRPDGYIGVARAPAGVLTEQVERRFTCE</sequence>
<protein>
    <recommendedName>
        <fullName evidence="4">FAD-binding domain-containing protein</fullName>
    </recommendedName>
</protein>
<dbReference type="Proteomes" id="UP001445335">
    <property type="component" value="Unassembled WGS sequence"/>
</dbReference>
<evidence type="ECO:0000256" key="1">
    <source>
        <dbReference type="ARBA" id="ARBA00001974"/>
    </source>
</evidence>
<feature type="domain" description="FAD-binding" evidence="4">
    <location>
        <begin position="29"/>
        <end position="373"/>
    </location>
</feature>
<evidence type="ECO:0000256" key="2">
    <source>
        <dbReference type="ARBA" id="ARBA00022630"/>
    </source>
</evidence>
<dbReference type="AlphaFoldDB" id="A0AAW1RXX7"/>
<reference evidence="5 6" key="1">
    <citation type="journal article" date="2024" name="Nat. Commun.">
        <title>Phylogenomics reveals the evolutionary origins of lichenization in chlorophyte algae.</title>
        <authorList>
            <person name="Puginier C."/>
            <person name="Libourel C."/>
            <person name="Otte J."/>
            <person name="Skaloud P."/>
            <person name="Haon M."/>
            <person name="Grisel S."/>
            <person name="Petersen M."/>
            <person name="Berrin J.G."/>
            <person name="Delaux P.M."/>
            <person name="Dal Grande F."/>
            <person name="Keller J."/>
        </authorList>
    </citation>
    <scope>NUCLEOTIDE SEQUENCE [LARGE SCALE GENOMIC DNA]</scope>
    <source>
        <strain evidence="5 6">SAG 245.80</strain>
    </source>
</reference>
<dbReference type="Gene3D" id="3.30.70.2450">
    <property type="match status" value="1"/>
</dbReference>
<organism evidence="5 6">
    <name type="scientific">Elliptochloris bilobata</name>
    <dbReference type="NCBI Taxonomy" id="381761"/>
    <lineage>
        <taxon>Eukaryota</taxon>
        <taxon>Viridiplantae</taxon>
        <taxon>Chlorophyta</taxon>
        <taxon>core chlorophytes</taxon>
        <taxon>Trebouxiophyceae</taxon>
        <taxon>Trebouxiophyceae incertae sedis</taxon>
        <taxon>Elliptochloris clade</taxon>
        <taxon>Elliptochloris</taxon>
    </lineage>
</organism>
<dbReference type="SUPFAM" id="SSF51905">
    <property type="entry name" value="FAD/NAD(P)-binding domain"/>
    <property type="match status" value="1"/>
</dbReference>
<accession>A0AAW1RXX7</accession>
<proteinExistence type="predicted"/>
<evidence type="ECO:0000313" key="6">
    <source>
        <dbReference type="Proteomes" id="UP001445335"/>
    </source>
</evidence>
<name>A0AAW1RXX7_9CHLO</name>
<dbReference type="Pfam" id="PF01494">
    <property type="entry name" value="FAD_binding_3"/>
    <property type="match status" value="1"/>
</dbReference>
<gene>
    <name evidence="5" type="ORF">WJX81_000263</name>
</gene>
<dbReference type="GO" id="GO:0071949">
    <property type="term" value="F:FAD binding"/>
    <property type="evidence" value="ECO:0007669"/>
    <property type="project" value="InterPro"/>
</dbReference>
<dbReference type="InterPro" id="IPR036188">
    <property type="entry name" value="FAD/NAD-bd_sf"/>
</dbReference>
<dbReference type="GO" id="GO:0016709">
    <property type="term" value="F:oxidoreductase activity, acting on paired donors, with incorporation or reduction of molecular oxygen, NAD(P)H as one donor, and incorporation of one atom of oxygen"/>
    <property type="evidence" value="ECO:0007669"/>
    <property type="project" value="UniProtKB-ARBA"/>
</dbReference>
<dbReference type="PANTHER" id="PTHR43004:SF19">
    <property type="entry name" value="BINDING MONOOXYGENASE, PUTATIVE (JCVI)-RELATED"/>
    <property type="match status" value="1"/>
</dbReference>
<keyword evidence="3" id="KW-0274">FAD</keyword>
<comment type="cofactor">
    <cofactor evidence="1">
        <name>FAD</name>
        <dbReference type="ChEBI" id="CHEBI:57692"/>
    </cofactor>
</comment>
<dbReference type="EMBL" id="JALJOU010000019">
    <property type="protein sequence ID" value="KAK9838251.1"/>
    <property type="molecule type" value="Genomic_DNA"/>
</dbReference>
<evidence type="ECO:0000259" key="4">
    <source>
        <dbReference type="Pfam" id="PF01494"/>
    </source>
</evidence>
<dbReference type="PRINTS" id="PR00420">
    <property type="entry name" value="RNGMNOXGNASE"/>
</dbReference>
<dbReference type="Gene3D" id="3.50.50.60">
    <property type="entry name" value="FAD/NAD(P)-binding domain"/>
    <property type="match status" value="1"/>
</dbReference>
<comment type="caution">
    <text evidence="5">The sequence shown here is derived from an EMBL/GenBank/DDBJ whole genome shotgun (WGS) entry which is preliminary data.</text>
</comment>
<keyword evidence="6" id="KW-1185">Reference proteome</keyword>